<evidence type="ECO:0000256" key="1">
    <source>
        <dbReference type="ARBA" id="ARBA00008857"/>
    </source>
</evidence>
<dbReference type="PROSITE" id="PS51898">
    <property type="entry name" value="TYR_RECOMBINASE"/>
    <property type="match status" value="1"/>
</dbReference>
<evidence type="ECO:0000259" key="5">
    <source>
        <dbReference type="PROSITE" id="PS51898"/>
    </source>
</evidence>
<comment type="similarity">
    <text evidence="1">Belongs to the 'phage' integrase family.</text>
</comment>
<protein>
    <submittedName>
        <fullName evidence="6">Site-specific integrase</fullName>
    </submittedName>
</protein>
<reference evidence="6 7" key="1">
    <citation type="submission" date="2021-01" db="EMBL/GenBank/DDBJ databases">
        <title>Whole genome shotgun sequence of Actinoplanes couchii NBRC 106145.</title>
        <authorList>
            <person name="Komaki H."/>
            <person name="Tamura T."/>
        </authorList>
    </citation>
    <scope>NUCLEOTIDE SEQUENCE [LARGE SCALE GENOMIC DNA]</scope>
    <source>
        <strain evidence="6 7">NBRC 106145</strain>
    </source>
</reference>
<dbReference type="CDD" id="cd01189">
    <property type="entry name" value="INT_ICEBs1_C_like"/>
    <property type="match status" value="1"/>
</dbReference>
<comment type="caution">
    <text evidence="6">The sequence shown here is derived from an EMBL/GenBank/DDBJ whole genome shotgun (WGS) entry which is preliminary data.</text>
</comment>
<evidence type="ECO:0000256" key="3">
    <source>
        <dbReference type="ARBA" id="ARBA00023172"/>
    </source>
</evidence>
<keyword evidence="2" id="KW-0238">DNA-binding</keyword>
<dbReference type="InterPro" id="IPR010998">
    <property type="entry name" value="Integrase_recombinase_N"/>
</dbReference>
<dbReference type="InterPro" id="IPR050090">
    <property type="entry name" value="Tyrosine_recombinase_XerCD"/>
</dbReference>
<proteinExistence type="inferred from homology"/>
<name>A0ABQ3XIP1_9ACTN</name>
<dbReference type="InterPro" id="IPR011010">
    <property type="entry name" value="DNA_brk_join_enz"/>
</dbReference>
<dbReference type="Pfam" id="PF00589">
    <property type="entry name" value="Phage_integrase"/>
    <property type="match status" value="1"/>
</dbReference>
<feature type="domain" description="Tyr recombinase" evidence="5">
    <location>
        <begin position="161"/>
        <end position="354"/>
    </location>
</feature>
<dbReference type="InterPro" id="IPR013762">
    <property type="entry name" value="Integrase-like_cat_sf"/>
</dbReference>
<feature type="region of interest" description="Disordered" evidence="4">
    <location>
        <begin position="364"/>
        <end position="386"/>
    </location>
</feature>
<dbReference type="InterPro" id="IPR002104">
    <property type="entry name" value="Integrase_catalytic"/>
</dbReference>
<evidence type="ECO:0000313" key="6">
    <source>
        <dbReference type="EMBL" id="GID58367.1"/>
    </source>
</evidence>
<evidence type="ECO:0000256" key="4">
    <source>
        <dbReference type="SAM" id="MobiDB-lite"/>
    </source>
</evidence>
<evidence type="ECO:0000313" key="7">
    <source>
        <dbReference type="Proteomes" id="UP000612282"/>
    </source>
</evidence>
<feature type="region of interest" description="Disordered" evidence="4">
    <location>
        <begin position="1"/>
        <end position="22"/>
    </location>
</feature>
<dbReference type="PANTHER" id="PTHR30349:SF64">
    <property type="entry name" value="PROPHAGE INTEGRASE INTD-RELATED"/>
    <property type="match status" value="1"/>
</dbReference>
<gene>
    <name evidence="6" type="ORF">Aco03nite_067710</name>
</gene>
<keyword evidence="7" id="KW-1185">Reference proteome</keyword>
<sequence>MGHVTPTPAGNWRANWRDPSGKQKARTFKTKKAANAHLADVENSKHRGTYVDPDAGKVRFADFAARWLLGREVEARTAERTMSLLRTHLIPRWGTLQLAQIDYMSVQHWVVDLGTKLAPPTVSKCYGLLKAILDTAVRARILPFNAAEGVKVRREAREATPRSSAITRDEFFGKLLPAVPVRHKAIVCLAAGAGLRWGECAGLTWGALELDVATVRVVQVAEETPQGVTLRPYPKTKSGVRTVPLPSFLKAELCAHLGRFGERPAPTDLVFQTRHGRPILRGNFRREVWNLALARSGLPTTLRFHDLRHSYATWLISDGVPVNAVQKVMGHANASTTLDRYTHAPTDYQALVRDVFDPSADDLLTFPAPDRSDDDDEGGAALPIPA</sequence>
<dbReference type="PANTHER" id="PTHR30349">
    <property type="entry name" value="PHAGE INTEGRASE-RELATED"/>
    <property type="match status" value="1"/>
</dbReference>
<dbReference type="SUPFAM" id="SSF56349">
    <property type="entry name" value="DNA breaking-rejoining enzymes"/>
    <property type="match status" value="1"/>
</dbReference>
<dbReference type="RefSeq" id="WP_203802390.1">
    <property type="nucleotide sequence ID" value="NZ_BAAAQE010000010.1"/>
</dbReference>
<dbReference type="EMBL" id="BOMG01000084">
    <property type="protein sequence ID" value="GID58367.1"/>
    <property type="molecule type" value="Genomic_DNA"/>
</dbReference>
<evidence type="ECO:0000256" key="2">
    <source>
        <dbReference type="ARBA" id="ARBA00023125"/>
    </source>
</evidence>
<accession>A0ABQ3XIP1</accession>
<organism evidence="6 7">
    <name type="scientific">Actinoplanes couchii</name>
    <dbReference type="NCBI Taxonomy" id="403638"/>
    <lineage>
        <taxon>Bacteria</taxon>
        <taxon>Bacillati</taxon>
        <taxon>Actinomycetota</taxon>
        <taxon>Actinomycetes</taxon>
        <taxon>Micromonosporales</taxon>
        <taxon>Micromonosporaceae</taxon>
        <taxon>Actinoplanes</taxon>
    </lineage>
</organism>
<dbReference type="Proteomes" id="UP000612282">
    <property type="component" value="Unassembled WGS sequence"/>
</dbReference>
<dbReference type="Gene3D" id="1.10.443.10">
    <property type="entry name" value="Intergrase catalytic core"/>
    <property type="match status" value="1"/>
</dbReference>
<keyword evidence="3" id="KW-0233">DNA recombination</keyword>
<dbReference type="Gene3D" id="1.10.150.130">
    <property type="match status" value="1"/>
</dbReference>